<dbReference type="Proteomes" id="UP001526147">
    <property type="component" value="Unassembled WGS sequence"/>
</dbReference>
<sequence>MHKLKSNIGWLIDKSPYNRTDLRYRYNKSAVTISNWCTGKSYPSAIELFDLALLLNCTVDDLYERLEEEDVD</sequence>
<dbReference type="InterPro" id="IPR010982">
    <property type="entry name" value="Lambda_DNA-bd_dom_sf"/>
</dbReference>
<name>A0ABT3DH28_9BACI</name>
<evidence type="ECO:0000313" key="3">
    <source>
        <dbReference type="Proteomes" id="UP001526147"/>
    </source>
</evidence>
<dbReference type="SUPFAM" id="SSF47413">
    <property type="entry name" value="lambda repressor-like DNA-binding domains"/>
    <property type="match status" value="1"/>
</dbReference>
<comment type="caution">
    <text evidence="2">The sequence shown here is derived from an EMBL/GenBank/DDBJ whole genome shotgun (WGS) entry which is preliminary data.</text>
</comment>
<accession>A0ABT3DH28</accession>
<dbReference type="EMBL" id="JAOYEY010000036">
    <property type="protein sequence ID" value="MCV9886224.1"/>
    <property type="molecule type" value="Genomic_DNA"/>
</dbReference>
<dbReference type="PROSITE" id="PS50943">
    <property type="entry name" value="HTH_CROC1"/>
    <property type="match status" value="1"/>
</dbReference>
<dbReference type="Pfam" id="PF01381">
    <property type="entry name" value="HTH_3"/>
    <property type="match status" value="1"/>
</dbReference>
<organism evidence="2 3">
    <name type="scientific">Metabacillus halosaccharovorans</name>
    <dbReference type="NCBI Taxonomy" id="930124"/>
    <lineage>
        <taxon>Bacteria</taxon>
        <taxon>Bacillati</taxon>
        <taxon>Bacillota</taxon>
        <taxon>Bacilli</taxon>
        <taxon>Bacillales</taxon>
        <taxon>Bacillaceae</taxon>
        <taxon>Metabacillus</taxon>
    </lineage>
</organism>
<dbReference type="RefSeq" id="WP_264142853.1">
    <property type="nucleotide sequence ID" value="NZ_JAOYEY010000036.1"/>
</dbReference>
<proteinExistence type="predicted"/>
<reference evidence="2 3" key="1">
    <citation type="submission" date="2022-10" db="EMBL/GenBank/DDBJ databases">
        <title>Draft genome assembly of moderately radiation resistant bacterium Metabacillus halosaccharovorans.</title>
        <authorList>
            <person name="Pal S."/>
            <person name="Gopinathan A."/>
        </authorList>
    </citation>
    <scope>NUCLEOTIDE SEQUENCE [LARGE SCALE GENOMIC DNA]</scope>
    <source>
        <strain evidence="2 3">VITHBRA001</strain>
    </source>
</reference>
<dbReference type="CDD" id="cd00093">
    <property type="entry name" value="HTH_XRE"/>
    <property type="match status" value="1"/>
</dbReference>
<feature type="domain" description="HTH cro/C1-type" evidence="1">
    <location>
        <begin position="27"/>
        <end position="62"/>
    </location>
</feature>
<gene>
    <name evidence="2" type="ORF">OIH86_11190</name>
</gene>
<evidence type="ECO:0000259" key="1">
    <source>
        <dbReference type="PROSITE" id="PS50943"/>
    </source>
</evidence>
<dbReference type="InterPro" id="IPR001387">
    <property type="entry name" value="Cro/C1-type_HTH"/>
</dbReference>
<keyword evidence="3" id="KW-1185">Reference proteome</keyword>
<protein>
    <submittedName>
        <fullName evidence="2">Helix-turn-helix domain-containing protein</fullName>
    </submittedName>
</protein>
<evidence type="ECO:0000313" key="2">
    <source>
        <dbReference type="EMBL" id="MCV9886224.1"/>
    </source>
</evidence>
<dbReference type="Gene3D" id="1.10.260.40">
    <property type="entry name" value="lambda repressor-like DNA-binding domains"/>
    <property type="match status" value="1"/>
</dbReference>